<dbReference type="EMBL" id="QKZK01000008">
    <property type="protein sequence ID" value="PZX17861.1"/>
    <property type="molecule type" value="Genomic_DNA"/>
</dbReference>
<sequence length="188" mass="21877">MQRDLNIKHRHPLCSILLVLWMPLWPGMVWAQSHEINVGVRLQKSLHLYWENGFTLHYAHTGVLRGDLHAGLTYATSRWGSAWHSNAIRQDQYLLSGTYYFRHEKRWQPFIRANTGYFWADMEEAIFEVLPHQSLLLSAECGIRLRFRTPLRVAPSLGYNFITGDGISGPGTLYPIFYQITMTYAFAF</sequence>
<name>A0A2W7NBX4_9BACT</name>
<accession>A0A2W7NBX4</accession>
<organism evidence="1 2">
    <name type="scientific">Breznakibacter xylanolyticus</name>
    <dbReference type="NCBI Taxonomy" id="990"/>
    <lineage>
        <taxon>Bacteria</taxon>
        <taxon>Pseudomonadati</taxon>
        <taxon>Bacteroidota</taxon>
        <taxon>Bacteroidia</taxon>
        <taxon>Marinilabiliales</taxon>
        <taxon>Marinilabiliaceae</taxon>
        <taxon>Breznakibacter</taxon>
    </lineage>
</organism>
<evidence type="ECO:0000313" key="2">
    <source>
        <dbReference type="Proteomes" id="UP000249239"/>
    </source>
</evidence>
<dbReference type="Proteomes" id="UP000249239">
    <property type="component" value="Unassembled WGS sequence"/>
</dbReference>
<evidence type="ECO:0000313" key="1">
    <source>
        <dbReference type="EMBL" id="PZX17861.1"/>
    </source>
</evidence>
<proteinExistence type="predicted"/>
<dbReference type="OrthoDB" id="764801at2"/>
<keyword evidence="2" id="KW-1185">Reference proteome</keyword>
<reference evidence="1 2" key="1">
    <citation type="submission" date="2018-06" db="EMBL/GenBank/DDBJ databases">
        <title>Genomic Encyclopedia of Archaeal and Bacterial Type Strains, Phase II (KMG-II): from individual species to whole genera.</title>
        <authorList>
            <person name="Goeker M."/>
        </authorList>
    </citation>
    <scope>NUCLEOTIDE SEQUENCE [LARGE SCALE GENOMIC DNA]</scope>
    <source>
        <strain evidence="1 2">DSM 6779</strain>
    </source>
</reference>
<gene>
    <name evidence="1" type="ORF">LX69_01274</name>
</gene>
<dbReference type="AlphaFoldDB" id="A0A2W7NBX4"/>
<protein>
    <recommendedName>
        <fullName evidence="3">DUF3575 domain-containing protein</fullName>
    </recommendedName>
</protein>
<comment type="caution">
    <text evidence="1">The sequence shown here is derived from an EMBL/GenBank/DDBJ whole genome shotgun (WGS) entry which is preliminary data.</text>
</comment>
<evidence type="ECO:0008006" key="3">
    <source>
        <dbReference type="Google" id="ProtNLM"/>
    </source>
</evidence>
<dbReference type="RefSeq" id="WP_146260655.1">
    <property type="nucleotide sequence ID" value="NZ_QKZK01000008.1"/>
</dbReference>